<organism evidence="9 10">
    <name type="scientific">Trichomalopsis sarcophagae</name>
    <dbReference type="NCBI Taxonomy" id="543379"/>
    <lineage>
        <taxon>Eukaryota</taxon>
        <taxon>Metazoa</taxon>
        <taxon>Ecdysozoa</taxon>
        <taxon>Arthropoda</taxon>
        <taxon>Hexapoda</taxon>
        <taxon>Insecta</taxon>
        <taxon>Pterygota</taxon>
        <taxon>Neoptera</taxon>
        <taxon>Endopterygota</taxon>
        <taxon>Hymenoptera</taxon>
        <taxon>Apocrita</taxon>
        <taxon>Proctotrupomorpha</taxon>
        <taxon>Chalcidoidea</taxon>
        <taxon>Pteromalidae</taxon>
        <taxon>Pteromalinae</taxon>
        <taxon>Trichomalopsis</taxon>
    </lineage>
</organism>
<feature type="transmembrane region" description="Helical" evidence="8">
    <location>
        <begin position="944"/>
        <end position="963"/>
    </location>
</feature>
<feature type="transmembrane region" description="Helical" evidence="8">
    <location>
        <begin position="1961"/>
        <end position="1979"/>
    </location>
</feature>
<feature type="transmembrane region" description="Helical" evidence="8">
    <location>
        <begin position="183"/>
        <end position="200"/>
    </location>
</feature>
<dbReference type="GO" id="GO:0050909">
    <property type="term" value="P:sensory perception of taste"/>
    <property type="evidence" value="ECO:0007669"/>
    <property type="project" value="InterPro"/>
</dbReference>
<dbReference type="EMBL" id="NNAY01000540">
    <property type="protein sequence ID" value="OXU27794.1"/>
    <property type="molecule type" value="Genomic_DNA"/>
</dbReference>
<feature type="transmembrane region" description="Helical" evidence="8">
    <location>
        <begin position="1639"/>
        <end position="1661"/>
    </location>
</feature>
<dbReference type="PANTHER" id="PTHR21143">
    <property type="entry name" value="INVERTEBRATE GUSTATORY RECEPTOR"/>
    <property type="match status" value="1"/>
</dbReference>
<dbReference type="InterPro" id="IPR013604">
    <property type="entry name" value="7TM_chemorcpt"/>
</dbReference>
<dbReference type="Pfam" id="PF08395">
    <property type="entry name" value="7tm_7"/>
    <property type="match status" value="5"/>
</dbReference>
<feature type="transmembrane region" description="Helical" evidence="8">
    <location>
        <begin position="1165"/>
        <end position="1182"/>
    </location>
</feature>
<feature type="transmembrane region" description="Helical" evidence="8">
    <location>
        <begin position="1884"/>
        <end position="1905"/>
    </location>
</feature>
<feature type="transmembrane region" description="Helical" evidence="8">
    <location>
        <begin position="297"/>
        <end position="321"/>
    </location>
</feature>
<feature type="transmembrane region" description="Helical" evidence="8">
    <location>
        <begin position="886"/>
        <end position="904"/>
    </location>
</feature>
<dbReference type="PANTHER" id="PTHR21143:SF133">
    <property type="entry name" value="GUSTATORY AND PHEROMONE RECEPTOR 32A-RELATED"/>
    <property type="match status" value="1"/>
</dbReference>
<comment type="caution">
    <text evidence="9">The sequence shown here is derived from an EMBL/GenBank/DDBJ whole genome shotgun (WGS) entry which is preliminary data.</text>
</comment>
<evidence type="ECO:0000313" key="10">
    <source>
        <dbReference type="Proteomes" id="UP000215335"/>
    </source>
</evidence>
<feature type="transmembrane region" description="Helical" evidence="8">
    <location>
        <begin position="1455"/>
        <end position="1479"/>
    </location>
</feature>
<dbReference type="GO" id="GO:0030424">
    <property type="term" value="C:axon"/>
    <property type="evidence" value="ECO:0007669"/>
    <property type="project" value="TreeGrafter"/>
</dbReference>
<gene>
    <name evidence="9" type="ORF">TSAR_011297</name>
</gene>
<feature type="transmembrane region" description="Helical" evidence="8">
    <location>
        <begin position="702"/>
        <end position="724"/>
    </location>
</feature>
<feature type="transmembrane region" description="Helical" evidence="8">
    <location>
        <begin position="327"/>
        <end position="349"/>
    </location>
</feature>
<keyword evidence="5 8" id="KW-0472">Membrane</keyword>
<feature type="transmembrane region" description="Helical" evidence="8">
    <location>
        <begin position="1086"/>
        <end position="1106"/>
    </location>
</feature>
<dbReference type="GO" id="GO:0043025">
    <property type="term" value="C:neuronal cell body"/>
    <property type="evidence" value="ECO:0007669"/>
    <property type="project" value="TreeGrafter"/>
</dbReference>
<feature type="transmembrane region" description="Helical" evidence="8">
    <location>
        <begin position="1366"/>
        <end position="1388"/>
    </location>
</feature>
<sequence>MFLPSNTADKLLFLIKLFIIILIPTCGKNIHVIVAWQTSPAMRRSKCDDLFLKCLFYVLKFLGVAPIAVDNSPTPEKDSPRYVRFVASKLAVFYNGILACLTFYPSYMTVRYLTSSEYTKNIELKKVIDEAQSTFAMITSTFIIVNICVRQKRAAILANQLSSIHSVIMDLAVNVRRNTIISYIKKIVFVNLVTTIIWVASTPPEEYQYLGYFIVMSFYNIIIHAMLLQYSLVLKLLQQLYRSVNADLSSLLKKSSSISDDNNCHLMLKRLKHLRQIHATLCQISQDVSNFYSLPMLFCLTHVFLTQIIYCYYVVMTLIVWNINEKPILVILNCVTLVTLLAVSMTILVRAAGVTVVESKSTGEIVSGSIDDCQDHEIERQLNAFSNYLLHKDVHFSVFNLFPLNESLLISIVGSITTDFFFLKCLFYGFKFFGIASMSIDTNSSDVKINNAPKEVHFIYSKLGRFYSAILMLLSIIPSYIAIKQTYQIDYTDRIQLERGIDVMHVVGMLVTFYSIQISMCFSQKKAVAIANQLSSICSRSMNLSTKSKVRPDPVFQSVKKIVLANVGLMLFSSALSFAFVDYDLIYHLLLNFTNVTIYAMVLQYSLVLKLLQHVYRSLNADLRSFLITRGSSRILLPTYGFQSRLKQWHEIHVSLSCVSQDVSYFYSRPMFFTFMIAFFTLVLFIYYCMVVLLLMSNDLSYGLLLLFFFTIVVLVILALWTLARTAGDTVRESKVTREIVSESIVYQCNQPISVQLRDFLHYLQQKDVNFNIFHLFPINESWVMSITSSICTYLVILLQSDFLFLKCLFYGFKFFGIASMSIDTNSSAVKINNVPKEVHFEFSKVGRFYNVILVLLSIIPSYITMKQAYQIEYANRLQLERVIDVVHVIGTIVTYFILVSVCINQKKAVAIANQLSSIYSQSASLSTKSNIRSDQVLRSAKKIVFTHVVLAILSCGFALTFINYDLIYHLFIDFTNVTIYAMALQYSLVLKLLHHIYRSLNADLRSLLITRVSSGILVPSDGFQSSLKQLYEIHVSLSCVSKDVSDLYSLPMFFIFVIAFFTLILFIYYCMVVFLLMPVELNFDFVLPFYLTLLALVIFAMWTLARTAGVVVKESKVAREIVSESIVNQGNQPISRQLRDFSHYLQQKDVSFNVFDLFSINESLLMSFASSICTYLVILLQFKESNSMQMLCKPHYTSDVFFLKCLFYWFKIFGTSPMGIDSMSVVKSNNVPQYVHFVFSKLGILHNAILVCLTIIPSCVMIKEAYHTEYTDRLQLERVIDTVHAVATIMTFYFILINVCINQKRAVAIANRLNSIYSQSTSLSSKSKLRPDPDFRSVKNIVLIHMVLMLFLFLFAFTFVHQSLIYHLIINFTNVTIYAMALQYSLVLKLLQHLYRSLNADLRSFLITRDQFDPSGISLPIDELQCRLKQVYEIHVSVSHVSQDVCDFYSLPMFFLFAVAFFTLVLFFYYCMLTLLLMNEMIDYGLVLAFFLTMLGLTILAISTLTRIAGGTVKESNIMREIVSESIMNQRNQPISGQLRDFLHYLQQKNAKFTVFDLFPINESLLMSIASSISTYLVILLQFKESNSTQQTNAMFIKCLFYAFKIFGLAPMAIDTTSTAKNNKEARNIIFLSSKLGVLYNAALAILITLPTYLAIAFAYSDYIGRLEFEKITDTIQSVFTIFTSVFILINVCVRQKRAVDLANRLQTVHYLSMTKVGCSDKSVKLLSSIKRVVLGNVVTTILCLAVTPSNETRALIYFLVINVHNTIIQATLMQYSLILKLLHHIYRSLNSELSSLNKSLIFVSEFNQFLNNSVQTILRRLQTLWETHLLLSHVSREVSDFYSLPMLLCLSNAFLTLIIYSYHFVRVLFIWKVHSADTIVLILRTFMQVVAVAVSLTILTRAAGLTVSESKRTGEIVSESTVYGHNRQIRSWLKEFADYLLHKELKFCVFNLFALNEELVMSIAGSIATYLVILVQFNETSSIEN</sequence>
<protein>
    <recommendedName>
        <fullName evidence="11">Gustatory receptor</fullName>
    </recommendedName>
</protein>
<feature type="transmembrane region" description="Helical" evidence="8">
    <location>
        <begin position="586"/>
        <end position="608"/>
    </location>
</feature>
<evidence type="ECO:0000256" key="7">
    <source>
        <dbReference type="ARBA" id="ARBA00023224"/>
    </source>
</evidence>
<keyword evidence="7" id="KW-0807">Transducer</keyword>
<feature type="transmembrane region" description="Helical" evidence="8">
    <location>
        <begin position="849"/>
        <end position="866"/>
    </location>
</feature>
<evidence type="ECO:0000313" key="9">
    <source>
        <dbReference type="EMBL" id="OXU27794.1"/>
    </source>
</evidence>
<feature type="transmembrane region" description="Helical" evidence="8">
    <location>
        <begin position="562"/>
        <end position="580"/>
    </location>
</feature>
<evidence type="ECO:0000256" key="3">
    <source>
        <dbReference type="ARBA" id="ARBA00022692"/>
    </source>
</evidence>
<evidence type="ECO:0000256" key="6">
    <source>
        <dbReference type="ARBA" id="ARBA00023170"/>
    </source>
</evidence>
<feature type="transmembrane region" description="Helical" evidence="8">
    <location>
        <begin position="1676"/>
        <end position="1695"/>
    </location>
</feature>
<feature type="transmembrane region" description="Helical" evidence="8">
    <location>
        <begin position="81"/>
        <end position="104"/>
    </location>
</feature>
<feature type="transmembrane region" description="Helical" evidence="8">
    <location>
        <begin position="503"/>
        <end position="522"/>
    </location>
</feature>
<feature type="transmembrane region" description="Helical" evidence="8">
    <location>
        <begin position="1202"/>
        <end position="1222"/>
    </location>
</feature>
<evidence type="ECO:0000256" key="1">
    <source>
        <dbReference type="ARBA" id="ARBA00004651"/>
    </source>
</evidence>
<evidence type="ECO:0000256" key="4">
    <source>
        <dbReference type="ARBA" id="ARBA00022989"/>
    </source>
</evidence>
<keyword evidence="2" id="KW-1003">Cell membrane</keyword>
<feature type="transmembrane region" description="Helical" evidence="8">
    <location>
        <begin position="1284"/>
        <end position="1302"/>
    </location>
</feature>
<feature type="transmembrane region" description="Helical" evidence="8">
    <location>
        <begin position="1243"/>
        <end position="1264"/>
    </location>
</feature>
<keyword evidence="10" id="KW-1185">Reference proteome</keyword>
<dbReference type="GO" id="GO:0007635">
    <property type="term" value="P:chemosensory behavior"/>
    <property type="evidence" value="ECO:0007669"/>
    <property type="project" value="TreeGrafter"/>
</dbReference>
<keyword evidence="4 8" id="KW-1133">Transmembrane helix</keyword>
<feature type="transmembrane region" description="Helical" evidence="8">
    <location>
        <begin position="1341"/>
        <end position="1360"/>
    </location>
</feature>
<feature type="transmembrane region" description="Helical" evidence="8">
    <location>
        <begin position="672"/>
        <end position="696"/>
    </location>
</feature>
<reference evidence="9 10" key="1">
    <citation type="journal article" date="2017" name="Curr. Biol.">
        <title>The Evolution of Venom by Co-option of Single-Copy Genes.</title>
        <authorList>
            <person name="Martinson E.O."/>
            <person name="Mrinalini"/>
            <person name="Kelkar Y.D."/>
            <person name="Chang C.H."/>
            <person name="Werren J.H."/>
        </authorList>
    </citation>
    <scope>NUCLEOTIDE SEQUENCE [LARGE SCALE GENOMIC DNA]</scope>
    <source>
        <strain evidence="9 10">Alberta</strain>
        <tissue evidence="9">Whole body</tissue>
    </source>
</reference>
<name>A0A232FAB8_9HYME</name>
<feature type="transmembrane region" description="Helical" evidence="8">
    <location>
        <begin position="1843"/>
        <end position="1864"/>
    </location>
</feature>
<dbReference type="GO" id="GO:0005886">
    <property type="term" value="C:plasma membrane"/>
    <property type="evidence" value="ECO:0007669"/>
    <property type="project" value="UniProtKB-SubCell"/>
</dbReference>
<comment type="subcellular location">
    <subcellularLocation>
        <location evidence="1">Cell membrane</location>
        <topology evidence="1">Multi-pass membrane protein</topology>
    </subcellularLocation>
</comment>
<dbReference type="GO" id="GO:0030425">
    <property type="term" value="C:dendrite"/>
    <property type="evidence" value="ECO:0007669"/>
    <property type="project" value="TreeGrafter"/>
</dbReference>
<dbReference type="STRING" id="543379.A0A232FAB8"/>
<evidence type="ECO:0008006" key="11">
    <source>
        <dbReference type="Google" id="ProtNLM"/>
    </source>
</evidence>
<dbReference type="Proteomes" id="UP000215335">
    <property type="component" value="Unassembled WGS sequence"/>
</dbReference>
<feature type="transmembrane region" description="Helical" evidence="8">
    <location>
        <begin position="50"/>
        <end position="69"/>
    </location>
</feature>
<feature type="transmembrane region" description="Helical" evidence="8">
    <location>
        <begin position="1566"/>
        <end position="1584"/>
    </location>
</feature>
<feature type="transmembrane region" description="Helical" evidence="8">
    <location>
        <begin position="12"/>
        <end position="38"/>
    </location>
</feature>
<evidence type="ECO:0000256" key="2">
    <source>
        <dbReference type="ARBA" id="ARBA00022475"/>
    </source>
</evidence>
<feature type="transmembrane region" description="Helical" evidence="8">
    <location>
        <begin position="1757"/>
        <end position="1780"/>
    </location>
</feature>
<dbReference type="GO" id="GO:0008049">
    <property type="term" value="P:male courtship behavior"/>
    <property type="evidence" value="ECO:0007669"/>
    <property type="project" value="TreeGrafter"/>
</dbReference>
<feature type="transmembrane region" description="Helical" evidence="8">
    <location>
        <begin position="1485"/>
        <end position="1511"/>
    </location>
</feature>
<evidence type="ECO:0000256" key="5">
    <source>
        <dbReference type="ARBA" id="ARBA00023136"/>
    </source>
</evidence>
<feature type="transmembrane region" description="Helical" evidence="8">
    <location>
        <begin position="1053"/>
        <end position="1080"/>
    </location>
</feature>
<feature type="transmembrane region" description="Helical" evidence="8">
    <location>
        <begin position="466"/>
        <end position="483"/>
    </location>
</feature>
<evidence type="ECO:0000256" key="8">
    <source>
        <dbReference type="SAM" id="Phobius"/>
    </source>
</evidence>
<keyword evidence="3 8" id="KW-0812">Transmembrane</keyword>
<keyword evidence="6" id="KW-0675">Receptor</keyword>
<dbReference type="OrthoDB" id="6366728at2759"/>
<proteinExistence type="predicted"/>
<feature type="transmembrane region" description="Helical" evidence="8">
    <location>
        <begin position="212"/>
        <end position="233"/>
    </location>
</feature>
<dbReference type="GO" id="GO:0007165">
    <property type="term" value="P:signal transduction"/>
    <property type="evidence" value="ECO:0007669"/>
    <property type="project" value="UniProtKB-KW"/>
</dbReference>
<accession>A0A232FAB8</accession>